<evidence type="ECO:0008006" key="4">
    <source>
        <dbReference type="Google" id="ProtNLM"/>
    </source>
</evidence>
<dbReference type="EMBL" id="CAAALY010087878">
    <property type="protein sequence ID" value="VEL27532.1"/>
    <property type="molecule type" value="Genomic_DNA"/>
</dbReference>
<organism evidence="2 3">
    <name type="scientific">Protopolystoma xenopodis</name>
    <dbReference type="NCBI Taxonomy" id="117903"/>
    <lineage>
        <taxon>Eukaryota</taxon>
        <taxon>Metazoa</taxon>
        <taxon>Spiralia</taxon>
        <taxon>Lophotrochozoa</taxon>
        <taxon>Platyhelminthes</taxon>
        <taxon>Monogenea</taxon>
        <taxon>Polyopisthocotylea</taxon>
        <taxon>Polystomatidea</taxon>
        <taxon>Polystomatidae</taxon>
        <taxon>Protopolystoma</taxon>
    </lineage>
</organism>
<comment type="caution">
    <text evidence="2">The sequence shown here is derived from an EMBL/GenBank/DDBJ whole genome shotgun (WGS) entry which is preliminary data.</text>
</comment>
<feature type="signal peptide" evidence="1">
    <location>
        <begin position="1"/>
        <end position="26"/>
    </location>
</feature>
<gene>
    <name evidence="2" type="ORF">PXEA_LOCUS20972</name>
</gene>
<protein>
    <recommendedName>
        <fullName evidence="4">Secreted protein</fullName>
    </recommendedName>
</protein>
<keyword evidence="3" id="KW-1185">Reference proteome</keyword>
<feature type="chain" id="PRO_5019065447" description="Secreted protein" evidence="1">
    <location>
        <begin position="27"/>
        <end position="169"/>
    </location>
</feature>
<evidence type="ECO:0000313" key="3">
    <source>
        <dbReference type="Proteomes" id="UP000784294"/>
    </source>
</evidence>
<sequence length="169" mass="19145">MCPLFPVRQAKIVLLLSMAFVRQCLHARLWHFCSFVKASSFCRLHVPVRQDRPVARISLKEDNVLPECLCAPCARMRPKYAAGVMQSISPKICPWFSLSGSRLARFSGTEWCTIVPAPLGLRAHKSPWLHECVQTQSRLQLEAFSTRRLYKCLDNQLNSYAPCVVVLAA</sequence>
<keyword evidence="1" id="KW-0732">Signal</keyword>
<evidence type="ECO:0000256" key="1">
    <source>
        <dbReference type="SAM" id="SignalP"/>
    </source>
</evidence>
<dbReference type="AlphaFoldDB" id="A0A448X415"/>
<accession>A0A448X415</accession>
<evidence type="ECO:0000313" key="2">
    <source>
        <dbReference type="EMBL" id="VEL27532.1"/>
    </source>
</evidence>
<reference evidence="2" key="1">
    <citation type="submission" date="2018-11" db="EMBL/GenBank/DDBJ databases">
        <authorList>
            <consortium name="Pathogen Informatics"/>
        </authorList>
    </citation>
    <scope>NUCLEOTIDE SEQUENCE</scope>
</reference>
<name>A0A448X415_9PLAT</name>
<proteinExistence type="predicted"/>
<dbReference type="Proteomes" id="UP000784294">
    <property type="component" value="Unassembled WGS sequence"/>
</dbReference>